<evidence type="ECO:0000313" key="2">
    <source>
        <dbReference type="EMBL" id="KAH8507726.1"/>
    </source>
</evidence>
<dbReference type="AlphaFoldDB" id="A0A8T2YRZ2"/>
<evidence type="ECO:0000313" key="3">
    <source>
        <dbReference type="Proteomes" id="UP000807159"/>
    </source>
</evidence>
<accession>A0A8T2YRZ2</accession>
<proteinExistence type="predicted"/>
<name>A0A8T2YRZ2_POPDE</name>
<comment type="caution">
    <text evidence="2">The sequence shown here is derived from an EMBL/GenBank/DDBJ whole genome shotgun (WGS) entry which is preliminary data.</text>
</comment>
<feature type="region of interest" description="Disordered" evidence="1">
    <location>
        <begin position="1"/>
        <end position="53"/>
    </location>
</feature>
<reference evidence="2" key="1">
    <citation type="journal article" date="2021" name="J. Hered.">
        <title>Genome Assembly of Salicaceae Populus deltoides (Eastern Cottonwood) I-69 Based on Nanopore Sequencing and Hi-C Technologies.</title>
        <authorList>
            <person name="Bai S."/>
            <person name="Wu H."/>
            <person name="Zhang J."/>
            <person name="Pan Z."/>
            <person name="Zhao W."/>
            <person name="Li Z."/>
            <person name="Tong C."/>
        </authorList>
    </citation>
    <scope>NUCLEOTIDE SEQUENCE</scope>
    <source>
        <tissue evidence="2">Leaf</tissue>
    </source>
</reference>
<protein>
    <submittedName>
        <fullName evidence="2">Uncharacterized protein</fullName>
    </submittedName>
</protein>
<organism evidence="2 3">
    <name type="scientific">Populus deltoides</name>
    <name type="common">Eastern poplar</name>
    <name type="synonym">Eastern cottonwood</name>
    <dbReference type="NCBI Taxonomy" id="3696"/>
    <lineage>
        <taxon>Eukaryota</taxon>
        <taxon>Viridiplantae</taxon>
        <taxon>Streptophyta</taxon>
        <taxon>Embryophyta</taxon>
        <taxon>Tracheophyta</taxon>
        <taxon>Spermatophyta</taxon>
        <taxon>Magnoliopsida</taxon>
        <taxon>eudicotyledons</taxon>
        <taxon>Gunneridae</taxon>
        <taxon>Pentapetalae</taxon>
        <taxon>rosids</taxon>
        <taxon>fabids</taxon>
        <taxon>Malpighiales</taxon>
        <taxon>Salicaceae</taxon>
        <taxon>Saliceae</taxon>
        <taxon>Populus</taxon>
    </lineage>
</organism>
<dbReference type="EMBL" id="JACEGQ020000005">
    <property type="protein sequence ID" value="KAH8507726.1"/>
    <property type="molecule type" value="Genomic_DNA"/>
</dbReference>
<gene>
    <name evidence="2" type="ORF">H0E87_010038</name>
</gene>
<sequence>MTGQVSPKLDPIAPASKSTRIYTQEMLKGSKPHQQRSEDASPKGGAATGNHDRYPTIVYTTTDHKSWHLPPIRFYPLMPRHACWIGDVRTSLFFKSQATPLTGILKTDLPPIVARRAVEITDNPSLSALSTCMDSLV</sequence>
<dbReference type="Proteomes" id="UP000807159">
    <property type="component" value="Chromosome 5"/>
</dbReference>
<evidence type="ECO:0000256" key="1">
    <source>
        <dbReference type="SAM" id="MobiDB-lite"/>
    </source>
</evidence>
<keyword evidence="3" id="KW-1185">Reference proteome</keyword>